<protein>
    <submittedName>
        <fullName evidence="3">Uncharacterized protein</fullName>
    </submittedName>
</protein>
<keyword evidence="2" id="KW-0732">Signal</keyword>
<reference evidence="4" key="1">
    <citation type="journal article" date="2010" name="Genome Biol.">
        <title>Genome sequence of the necrotrophic plant pathogen Pythium ultimum reveals original pathogenicity mechanisms and effector repertoire.</title>
        <authorList>
            <person name="Levesque C.A."/>
            <person name="Brouwer H."/>
            <person name="Cano L."/>
            <person name="Hamilton J.P."/>
            <person name="Holt C."/>
            <person name="Huitema E."/>
            <person name="Raffaele S."/>
            <person name="Robideau G.P."/>
            <person name="Thines M."/>
            <person name="Win J."/>
            <person name="Zerillo M.M."/>
            <person name="Beakes G.W."/>
            <person name="Boore J.L."/>
            <person name="Busam D."/>
            <person name="Dumas B."/>
            <person name="Ferriera S."/>
            <person name="Fuerstenberg S.I."/>
            <person name="Gachon C.M."/>
            <person name="Gaulin E."/>
            <person name="Govers F."/>
            <person name="Grenville-Briggs L."/>
            <person name="Horner N."/>
            <person name="Hostetler J."/>
            <person name="Jiang R.H."/>
            <person name="Johnson J."/>
            <person name="Krajaejun T."/>
            <person name="Lin H."/>
            <person name="Meijer H.J."/>
            <person name="Moore B."/>
            <person name="Morris P."/>
            <person name="Phuntmart V."/>
            <person name="Puiu D."/>
            <person name="Shetty J."/>
            <person name="Stajich J.E."/>
            <person name="Tripathy S."/>
            <person name="Wawra S."/>
            <person name="van West P."/>
            <person name="Whitty B.R."/>
            <person name="Coutinho P.M."/>
            <person name="Henrissat B."/>
            <person name="Martin F."/>
            <person name="Thomas P.D."/>
            <person name="Tyler B.M."/>
            <person name="De Vries R.P."/>
            <person name="Kamoun S."/>
            <person name="Yandell M."/>
            <person name="Tisserat N."/>
            <person name="Buell C.R."/>
        </authorList>
    </citation>
    <scope>NUCLEOTIDE SEQUENCE</scope>
    <source>
        <strain evidence="4">DAOM:BR144</strain>
    </source>
</reference>
<name>K3XBX2_GLOUD</name>
<feature type="signal peptide" evidence="2">
    <location>
        <begin position="1"/>
        <end position="24"/>
    </location>
</feature>
<proteinExistence type="predicted"/>
<dbReference type="InParanoid" id="K3XBX2"/>
<dbReference type="Proteomes" id="UP000019132">
    <property type="component" value="Unassembled WGS sequence"/>
</dbReference>
<evidence type="ECO:0000256" key="2">
    <source>
        <dbReference type="SAM" id="SignalP"/>
    </source>
</evidence>
<feature type="region of interest" description="Disordered" evidence="1">
    <location>
        <begin position="182"/>
        <end position="295"/>
    </location>
</feature>
<evidence type="ECO:0000313" key="3">
    <source>
        <dbReference type="EnsemblProtists" id="PYU1_T014721"/>
    </source>
</evidence>
<dbReference type="PRINTS" id="PR01217">
    <property type="entry name" value="PRICHEXTENSN"/>
</dbReference>
<dbReference type="VEuPathDB" id="FungiDB:PYU1_G014690"/>
<keyword evidence="4" id="KW-1185">Reference proteome</keyword>
<evidence type="ECO:0000313" key="4">
    <source>
        <dbReference type="Proteomes" id="UP000019132"/>
    </source>
</evidence>
<dbReference type="EMBL" id="GL376630">
    <property type="status" value="NOT_ANNOTATED_CDS"/>
    <property type="molecule type" value="Genomic_DNA"/>
</dbReference>
<evidence type="ECO:0000256" key="1">
    <source>
        <dbReference type="SAM" id="MobiDB-lite"/>
    </source>
</evidence>
<reference evidence="4" key="2">
    <citation type="submission" date="2010-04" db="EMBL/GenBank/DDBJ databases">
        <authorList>
            <person name="Buell R."/>
            <person name="Hamilton J."/>
            <person name="Hostetler J."/>
        </authorList>
    </citation>
    <scope>NUCLEOTIDE SEQUENCE [LARGE SCALE GENOMIC DNA]</scope>
    <source>
        <strain evidence="4">DAOM:BR144</strain>
    </source>
</reference>
<dbReference type="HOGENOM" id="CLU_046500_2_0_1"/>
<dbReference type="EnsemblProtists" id="PYU1_T014721">
    <property type="protein sequence ID" value="PYU1_T014721"/>
    <property type="gene ID" value="PYU1_G014690"/>
</dbReference>
<dbReference type="OMA" id="WTEPPSS"/>
<feature type="chain" id="PRO_5003868517" evidence="2">
    <location>
        <begin position="25"/>
        <end position="295"/>
    </location>
</feature>
<organism evidence="3 4">
    <name type="scientific">Globisporangium ultimum (strain ATCC 200006 / CBS 805.95 / DAOM BR144)</name>
    <name type="common">Pythium ultimum</name>
    <dbReference type="NCBI Taxonomy" id="431595"/>
    <lineage>
        <taxon>Eukaryota</taxon>
        <taxon>Sar</taxon>
        <taxon>Stramenopiles</taxon>
        <taxon>Oomycota</taxon>
        <taxon>Peronosporomycetes</taxon>
        <taxon>Pythiales</taxon>
        <taxon>Pythiaceae</taxon>
        <taxon>Globisporangium</taxon>
    </lineage>
</organism>
<accession>K3XBX2</accession>
<dbReference type="STRING" id="431595.K3XBX2"/>
<sequence length="295" mass="31343">MVNPAVVIAMLALAAASAPQHADAHGFIEVPKSEFPKGTSNPSEWIVEFPPPWTGNWKDPANFAKVSKEKGFDTLRSYIEDKGALCGKTDPNATPKAIPSDNKVHFSRPIVHPGPCEIWLDDKRVMQDDDCEATFGDEIPVWNIDFSSCKSNCMLRFFWLGLQDSGTRWQVYKNCVPLKGLGGNGSSSSTTPAATTKAPSATSSSKTPAPAPATKTPSPATKAPSPTTKTPSTKAPKTPKPSKAPKTPKPTKAPKTPKPSKTSKGEVGGDADDVPSTSTNGTDIVKCKVKSARRS</sequence>
<feature type="compositionally biased region" description="Low complexity" evidence="1">
    <location>
        <begin position="186"/>
        <end position="236"/>
    </location>
</feature>
<dbReference type="AlphaFoldDB" id="K3XBX2"/>
<reference evidence="3" key="3">
    <citation type="submission" date="2015-02" db="UniProtKB">
        <authorList>
            <consortium name="EnsemblProtists"/>
        </authorList>
    </citation>
    <scope>IDENTIFICATION</scope>
    <source>
        <strain evidence="3">DAOM BR144</strain>
    </source>
</reference>
<dbReference type="eggNOG" id="ENOG502T3AQ">
    <property type="taxonomic scope" value="Eukaryota"/>
</dbReference>